<protein>
    <recommendedName>
        <fullName evidence="2">26S proteasome non-ATPase regulatory subunit 1/RPN2 N-terminal domain-containing protein</fullName>
    </recommendedName>
</protein>
<comment type="caution">
    <text evidence="3">The sequence shown here is derived from an EMBL/GenBank/DDBJ whole genome shotgun (WGS) entry which is preliminary data.</text>
</comment>
<dbReference type="AlphaFoldDB" id="A0A2G2XQW1"/>
<dbReference type="OrthoDB" id="1669119at2759"/>
<evidence type="ECO:0000256" key="1">
    <source>
        <dbReference type="SAM" id="MobiDB-lite"/>
    </source>
</evidence>
<feature type="compositionally biased region" description="Polar residues" evidence="1">
    <location>
        <begin position="187"/>
        <end position="222"/>
    </location>
</feature>
<dbReference type="InterPro" id="IPR048570">
    <property type="entry name" value="PSMD1_RPN2_N"/>
</dbReference>
<feature type="domain" description="26S proteasome non-ATPase regulatory subunit 1/RPN2 N-terminal" evidence="2">
    <location>
        <begin position="75"/>
        <end position="119"/>
    </location>
</feature>
<dbReference type="STRING" id="33114.A0A2G2XQW1"/>
<proteinExistence type="predicted"/>
<evidence type="ECO:0000313" key="3">
    <source>
        <dbReference type="EMBL" id="PHT59885.1"/>
    </source>
</evidence>
<dbReference type="Pfam" id="PF21505">
    <property type="entry name" value="RPN2_N"/>
    <property type="match status" value="1"/>
</dbReference>
<dbReference type="Proteomes" id="UP000224567">
    <property type="component" value="Unassembled WGS sequence"/>
</dbReference>
<reference evidence="4" key="2">
    <citation type="journal article" date="2017" name="J. Anim. Genet.">
        <title>Multiple reference genome sequences of hot pepper reveal the massive evolution of plant disease resistance genes by retroduplication.</title>
        <authorList>
            <person name="Kim S."/>
            <person name="Park J."/>
            <person name="Yeom S.-I."/>
            <person name="Kim Y.-M."/>
            <person name="Seo E."/>
            <person name="Kim K.-T."/>
            <person name="Kim M.-S."/>
            <person name="Lee J.M."/>
            <person name="Cheong K."/>
            <person name="Shin H.-S."/>
            <person name="Kim S.-B."/>
            <person name="Han K."/>
            <person name="Lee J."/>
            <person name="Park M."/>
            <person name="Lee H.-A."/>
            <person name="Lee H.-Y."/>
            <person name="Lee Y."/>
            <person name="Oh S."/>
            <person name="Lee J.H."/>
            <person name="Choi E."/>
            <person name="Choi E."/>
            <person name="Lee S.E."/>
            <person name="Jeon J."/>
            <person name="Kim H."/>
            <person name="Choi G."/>
            <person name="Song H."/>
            <person name="Lee J."/>
            <person name="Lee S.-C."/>
            <person name="Kwon J.-K."/>
            <person name="Lee H.-Y."/>
            <person name="Koo N."/>
            <person name="Hong Y."/>
            <person name="Kim R.W."/>
            <person name="Kang W.-H."/>
            <person name="Huh J.H."/>
            <person name="Kang B.-C."/>
            <person name="Yang T.-J."/>
            <person name="Lee Y.-H."/>
            <person name="Bennetzen J.L."/>
            <person name="Choi D."/>
        </authorList>
    </citation>
    <scope>NUCLEOTIDE SEQUENCE [LARGE SCALE GENOMIC DNA]</scope>
    <source>
        <strain evidence="4">cv. PBC81</strain>
    </source>
</reference>
<keyword evidence="4" id="KW-1185">Reference proteome</keyword>
<accession>A0A2G2XQW1</accession>
<feature type="region of interest" description="Disordered" evidence="1">
    <location>
        <begin position="187"/>
        <end position="239"/>
    </location>
</feature>
<organism evidence="3 4">
    <name type="scientific">Capsicum baccatum</name>
    <name type="common">Peruvian pepper</name>
    <dbReference type="NCBI Taxonomy" id="33114"/>
    <lineage>
        <taxon>Eukaryota</taxon>
        <taxon>Viridiplantae</taxon>
        <taxon>Streptophyta</taxon>
        <taxon>Embryophyta</taxon>
        <taxon>Tracheophyta</taxon>
        <taxon>Spermatophyta</taxon>
        <taxon>Magnoliopsida</taxon>
        <taxon>eudicotyledons</taxon>
        <taxon>Gunneridae</taxon>
        <taxon>Pentapetalae</taxon>
        <taxon>asterids</taxon>
        <taxon>lamiids</taxon>
        <taxon>Solanales</taxon>
        <taxon>Solanaceae</taxon>
        <taxon>Solanoideae</taxon>
        <taxon>Capsiceae</taxon>
        <taxon>Capsicum</taxon>
    </lineage>
</organism>
<name>A0A2G2XQW1_CAPBA</name>
<gene>
    <name evidence="3" type="ORF">CQW23_02248</name>
</gene>
<evidence type="ECO:0000313" key="4">
    <source>
        <dbReference type="Proteomes" id="UP000224567"/>
    </source>
</evidence>
<sequence length="239" mass="27239">MVMCKKLYTLDTRIALKVVHKEIESKFGIRRILRRKRELWECKGRFWWIGKVGVRDKKWSKGATSVQLAILLDVRCIKDGKYQQAIGVAIEYQRLDKVVEAIVRSDSVDATLAYYTSHFLKKLSFLLNFIAMSEEEMKLILAQEAAKVLILEKKIKKFKSCQFRVMCFALRVMLEWACKRHEQQVDDSTSSKGMPLTKSSNNIKNIGPRTTSHSAPSSTGVEATNIPPPTVSSSPFPIP</sequence>
<feature type="compositionally biased region" description="Pro residues" evidence="1">
    <location>
        <begin position="226"/>
        <end position="239"/>
    </location>
</feature>
<dbReference type="EMBL" id="MLFT02000001">
    <property type="protein sequence ID" value="PHT59885.1"/>
    <property type="molecule type" value="Genomic_DNA"/>
</dbReference>
<evidence type="ECO:0000259" key="2">
    <source>
        <dbReference type="Pfam" id="PF21505"/>
    </source>
</evidence>
<reference evidence="3 4" key="1">
    <citation type="journal article" date="2017" name="Genome Biol.">
        <title>New reference genome sequences of hot pepper reveal the massive evolution of plant disease-resistance genes by retroduplication.</title>
        <authorList>
            <person name="Kim S."/>
            <person name="Park J."/>
            <person name="Yeom S.I."/>
            <person name="Kim Y.M."/>
            <person name="Seo E."/>
            <person name="Kim K.T."/>
            <person name="Kim M.S."/>
            <person name="Lee J.M."/>
            <person name="Cheong K."/>
            <person name="Shin H.S."/>
            <person name="Kim S.B."/>
            <person name="Han K."/>
            <person name="Lee J."/>
            <person name="Park M."/>
            <person name="Lee H.A."/>
            <person name="Lee H.Y."/>
            <person name="Lee Y."/>
            <person name="Oh S."/>
            <person name="Lee J.H."/>
            <person name="Choi E."/>
            <person name="Choi E."/>
            <person name="Lee S.E."/>
            <person name="Jeon J."/>
            <person name="Kim H."/>
            <person name="Choi G."/>
            <person name="Song H."/>
            <person name="Lee J."/>
            <person name="Lee S.C."/>
            <person name="Kwon J.K."/>
            <person name="Lee H.Y."/>
            <person name="Koo N."/>
            <person name="Hong Y."/>
            <person name="Kim R.W."/>
            <person name="Kang W.H."/>
            <person name="Huh J.H."/>
            <person name="Kang B.C."/>
            <person name="Yang T.J."/>
            <person name="Lee Y.H."/>
            <person name="Bennetzen J.L."/>
            <person name="Choi D."/>
        </authorList>
    </citation>
    <scope>NUCLEOTIDE SEQUENCE [LARGE SCALE GENOMIC DNA]</scope>
    <source>
        <strain evidence="4">cv. PBC81</strain>
    </source>
</reference>